<sequence>MNRLLRTERHLPALDRGTFFSGAKFLRALTLALSAAVLAAASPALAQNAPNAAPPGAGGDVADNNRITIGIGAATLPDYEGANSNTITPGAVAIGVVGGHDFFTRGTQLYVNLLKTQPGPVLNYELGVIGALRFQRTNKVDNLQVRALGELDTAYEVGGYAGVSKTGVITSEYDTLTARVAYVHDVSSTHDSYVITPQINYTTPLSIRTLVSLGASADYVGKGYGRTYFGVSPIGTRLSGLRTYDINDSGFKNVNVSFFVLQSLSGDIRRGLGVGAGVLYGKMLGKYKNSPLVRDVGDSDQIAAAAGLTYTF</sequence>
<gene>
    <name evidence="7" type="ORF">FSB78_17425</name>
</gene>
<keyword evidence="5" id="KW-0998">Cell outer membrane</keyword>
<keyword evidence="8" id="KW-1185">Reference proteome</keyword>
<dbReference type="InterPro" id="IPR010583">
    <property type="entry name" value="MipA"/>
</dbReference>
<evidence type="ECO:0000256" key="3">
    <source>
        <dbReference type="ARBA" id="ARBA00022729"/>
    </source>
</evidence>
<organism evidence="7 8">
    <name type="scientific">Sphingomonas ginsenosidivorax</name>
    <dbReference type="NCBI Taxonomy" id="862135"/>
    <lineage>
        <taxon>Bacteria</taxon>
        <taxon>Pseudomonadati</taxon>
        <taxon>Pseudomonadota</taxon>
        <taxon>Alphaproteobacteria</taxon>
        <taxon>Sphingomonadales</taxon>
        <taxon>Sphingomonadaceae</taxon>
        <taxon>Sphingomonas</taxon>
    </lineage>
</organism>
<protein>
    <submittedName>
        <fullName evidence="7">MipA/OmpV family protein</fullName>
    </submittedName>
</protein>
<evidence type="ECO:0000313" key="7">
    <source>
        <dbReference type="EMBL" id="TXC72529.1"/>
    </source>
</evidence>
<dbReference type="Proteomes" id="UP000321250">
    <property type="component" value="Unassembled WGS sequence"/>
</dbReference>
<evidence type="ECO:0000256" key="4">
    <source>
        <dbReference type="ARBA" id="ARBA00023136"/>
    </source>
</evidence>
<dbReference type="EMBL" id="VOQR01000001">
    <property type="protein sequence ID" value="TXC72529.1"/>
    <property type="molecule type" value="Genomic_DNA"/>
</dbReference>
<evidence type="ECO:0000256" key="5">
    <source>
        <dbReference type="ARBA" id="ARBA00023237"/>
    </source>
</evidence>
<feature type="signal peptide" evidence="6">
    <location>
        <begin position="1"/>
        <end position="46"/>
    </location>
</feature>
<name>A0A5C6UIN6_9SPHN</name>
<dbReference type="GO" id="GO:0009279">
    <property type="term" value="C:cell outer membrane"/>
    <property type="evidence" value="ECO:0007669"/>
    <property type="project" value="UniProtKB-SubCell"/>
</dbReference>
<dbReference type="PANTHER" id="PTHR38776:SF1">
    <property type="entry name" value="MLTA-INTERACTING PROTEIN-RELATED"/>
    <property type="match status" value="1"/>
</dbReference>
<feature type="chain" id="PRO_5022828105" evidence="6">
    <location>
        <begin position="47"/>
        <end position="312"/>
    </location>
</feature>
<comment type="subcellular location">
    <subcellularLocation>
        <location evidence="1">Cell outer membrane</location>
    </subcellularLocation>
</comment>
<keyword evidence="4" id="KW-0472">Membrane</keyword>
<keyword evidence="3 6" id="KW-0732">Signal</keyword>
<evidence type="ECO:0000256" key="6">
    <source>
        <dbReference type="SAM" id="SignalP"/>
    </source>
</evidence>
<dbReference type="Pfam" id="PF06629">
    <property type="entry name" value="MipA"/>
    <property type="match status" value="1"/>
</dbReference>
<dbReference type="AlphaFoldDB" id="A0A5C6UIN6"/>
<evidence type="ECO:0000256" key="2">
    <source>
        <dbReference type="ARBA" id="ARBA00005722"/>
    </source>
</evidence>
<accession>A0A5C6UIN6</accession>
<evidence type="ECO:0000256" key="1">
    <source>
        <dbReference type="ARBA" id="ARBA00004442"/>
    </source>
</evidence>
<comment type="similarity">
    <text evidence="2">Belongs to the MipA/OmpV family.</text>
</comment>
<proteinExistence type="inferred from homology"/>
<evidence type="ECO:0000313" key="8">
    <source>
        <dbReference type="Proteomes" id="UP000321250"/>
    </source>
</evidence>
<comment type="caution">
    <text evidence="7">The sequence shown here is derived from an EMBL/GenBank/DDBJ whole genome shotgun (WGS) entry which is preliminary data.</text>
</comment>
<reference evidence="7 8" key="1">
    <citation type="journal article" date="2013" name="Antonie Van Leeuwenhoek">
        <title>Sphingomonas ginsenosidivorax sp. nov., with the ability to transform ginsenosides.</title>
        <authorList>
            <person name="Jin X.F."/>
            <person name="Kim J.K."/>
            <person name="Liu Q.M."/>
            <person name="Kang M.S."/>
            <person name="He D."/>
            <person name="Jin F.X."/>
            <person name="Kim S.C."/>
            <person name="Im W.T."/>
        </authorList>
    </citation>
    <scope>NUCLEOTIDE SEQUENCE [LARGE SCALE GENOMIC DNA]</scope>
    <source>
        <strain evidence="7 8">KHI67</strain>
    </source>
</reference>
<dbReference type="PANTHER" id="PTHR38776">
    <property type="entry name" value="MLTA-INTERACTING PROTEIN-RELATED"/>
    <property type="match status" value="1"/>
</dbReference>